<protein>
    <submittedName>
        <fullName evidence="2">Uncharacterized protein</fullName>
    </submittedName>
</protein>
<keyword evidence="1" id="KW-0812">Transmembrane</keyword>
<dbReference type="STRING" id="32040.SAMN04489710_105201"/>
<proteinExistence type="predicted"/>
<feature type="transmembrane region" description="Helical" evidence="1">
    <location>
        <begin position="29"/>
        <end position="49"/>
    </location>
</feature>
<organism evidence="2 3">
    <name type="scientific">Paracidovorax konjaci</name>
    <dbReference type="NCBI Taxonomy" id="32040"/>
    <lineage>
        <taxon>Bacteria</taxon>
        <taxon>Pseudomonadati</taxon>
        <taxon>Pseudomonadota</taxon>
        <taxon>Betaproteobacteria</taxon>
        <taxon>Burkholderiales</taxon>
        <taxon>Comamonadaceae</taxon>
        <taxon>Paracidovorax</taxon>
    </lineage>
</organism>
<gene>
    <name evidence="2" type="ORF">SAMN04489710_105201</name>
</gene>
<dbReference type="RefSeq" id="WP_175525986.1">
    <property type="nucleotide sequence ID" value="NZ_FOMQ01000005.1"/>
</dbReference>
<sequence length="50" mass="5249">MAHDTTTTPHAGEQHAPDGVEAVVPFMPIVLPVAGGVLMFLLAFIAIYMA</sequence>
<evidence type="ECO:0000256" key="1">
    <source>
        <dbReference type="SAM" id="Phobius"/>
    </source>
</evidence>
<accession>A0A1I1UPI3</accession>
<evidence type="ECO:0000313" key="2">
    <source>
        <dbReference type="EMBL" id="SFD72731.1"/>
    </source>
</evidence>
<keyword evidence="1" id="KW-0472">Membrane</keyword>
<evidence type="ECO:0000313" key="3">
    <source>
        <dbReference type="Proteomes" id="UP000199517"/>
    </source>
</evidence>
<keyword evidence="1" id="KW-1133">Transmembrane helix</keyword>
<keyword evidence="3" id="KW-1185">Reference proteome</keyword>
<reference evidence="3" key="1">
    <citation type="submission" date="2016-10" db="EMBL/GenBank/DDBJ databases">
        <authorList>
            <person name="Varghese N."/>
            <person name="Submissions S."/>
        </authorList>
    </citation>
    <scope>NUCLEOTIDE SEQUENCE [LARGE SCALE GENOMIC DNA]</scope>
    <source>
        <strain evidence="3">DSM 7481</strain>
    </source>
</reference>
<dbReference type="AlphaFoldDB" id="A0A1I1UPI3"/>
<dbReference type="EMBL" id="FOMQ01000005">
    <property type="protein sequence ID" value="SFD72731.1"/>
    <property type="molecule type" value="Genomic_DNA"/>
</dbReference>
<dbReference type="Proteomes" id="UP000199517">
    <property type="component" value="Unassembled WGS sequence"/>
</dbReference>
<name>A0A1I1UPI3_9BURK</name>